<dbReference type="SUPFAM" id="SSF57184">
    <property type="entry name" value="Growth factor receptor domain"/>
    <property type="match status" value="1"/>
</dbReference>
<dbReference type="PANTHER" id="PTHR35923:SF2">
    <property type="entry name" value="ENDOGLUCANASE"/>
    <property type="match status" value="1"/>
</dbReference>
<evidence type="ECO:0000256" key="1">
    <source>
        <dbReference type="ARBA" id="ARBA00023001"/>
    </source>
</evidence>
<dbReference type="PANTHER" id="PTHR35923">
    <property type="entry name" value="MAJOR EXTRACELLULAR ENDOGLUCANASE"/>
    <property type="match status" value="1"/>
</dbReference>
<reference evidence="5 6" key="1">
    <citation type="submission" date="2024-07" db="EMBL/GenBank/DDBJ databases">
        <authorList>
            <person name="Akdeniz Z."/>
        </authorList>
    </citation>
    <scope>NUCLEOTIDE SEQUENCE [LARGE SCALE GENOMIC DNA]</scope>
</reference>
<evidence type="ECO:0000256" key="3">
    <source>
        <dbReference type="ARBA" id="ARBA00023326"/>
    </source>
</evidence>
<dbReference type="EMBL" id="CAXDID020000008">
    <property type="protein sequence ID" value="CAL5977273.1"/>
    <property type="molecule type" value="Genomic_DNA"/>
</dbReference>
<evidence type="ECO:0000256" key="2">
    <source>
        <dbReference type="ARBA" id="ARBA00023277"/>
    </source>
</evidence>
<dbReference type="Proteomes" id="UP001642409">
    <property type="component" value="Unassembled WGS sequence"/>
</dbReference>
<keyword evidence="1" id="KW-0136">Cellulose degradation</keyword>
<dbReference type="Gene3D" id="3.20.20.80">
    <property type="entry name" value="Glycosidases"/>
    <property type="match status" value="1"/>
</dbReference>
<dbReference type="InterPro" id="IPR009030">
    <property type="entry name" value="Growth_fac_rcpt_cys_sf"/>
</dbReference>
<keyword evidence="6" id="KW-1185">Reference proteome</keyword>
<protein>
    <submittedName>
        <fullName evidence="5">Cellulase_1</fullName>
    </submittedName>
</protein>
<proteinExistence type="predicted"/>
<keyword evidence="4" id="KW-0472">Membrane</keyword>
<accession>A0ABP1GSN1</accession>
<evidence type="ECO:0000313" key="5">
    <source>
        <dbReference type="EMBL" id="CAL5977273.1"/>
    </source>
</evidence>
<feature type="transmembrane region" description="Helical" evidence="4">
    <location>
        <begin position="131"/>
        <end position="153"/>
    </location>
</feature>
<gene>
    <name evidence="5" type="ORF">HINF_LOCUS4216</name>
</gene>
<sequence length="182" mass="20201">MITNNITDNFHWCLNPNSKNTKGLIADDWTTPVQPKLDIINTIIKNPYQFPRVATCSSLNPFMNDGKCIKLCSSGYYSIVSSVLTCQVTCSLYYVNITNGNQKQCVSQCPSQAPYKEGQQCVTNQQKRSNGVIIGVVIGVLLLTILIVVIALYTNKIITSKKNIKTTKQSKSNIKLSTNQFV</sequence>
<keyword evidence="3" id="KW-0624">Polysaccharide degradation</keyword>
<comment type="caution">
    <text evidence="5">The sequence shown here is derived from an EMBL/GenBank/DDBJ whole genome shotgun (WGS) entry which is preliminary data.</text>
</comment>
<keyword evidence="4" id="KW-1133">Transmembrane helix</keyword>
<organism evidence="5 6">
    <name type="scientific">Hexamita inflata</name>
    <dbReference type="NCBI Taxonomy" id="28002"/>
    <lineage>
        <taxon>Eukaryota</taxon>
        <taxon>Metamonada</taxon>
        <taxon>Diplomonadida</taxon>
        <taxon>Hexamitidae</taxon>
        <taxon>Hexamitinae</taxon>
        <taxon>Hexamita</taxon>
    </lineage>
</organism>
<name>A0ABP1GSN1_9EUKA</name>
<keyword evidence="4" id="KW-0812">Transmembrane</keyword>
<keyword evidence="2" id="KW-0119">Carbohydrate metabolism</keyword>
<evidence type="ECO:0000313" key="6">
    <source>
        <dbReference type="Proteomes" id="UP001642409"/>
    </source>
</evidence>
<evidence type="ECO:0000256" key="4">
    <source>
        <dbReference type="SAM" id="Phobius"/>
    </source>
</evidence>